<protein>
    <submittedName>
        <fullName evidence="2">Cytochrome oxidase maturation protein, cbb3-type</fullName>
    </submittedName>
</protein>
<dbReference type="AlphaFoldDB" id="Q0YUT1"/>
<dbReference type="PANTHER" id="PTHR41532">
    <property type="entry name" value="FIXS PROTEIN"/>
    <property type="match status" value="1"/>
</dbReference>
<reference evidence="2 3" key="2">
    <citation type="submission" date="2006-07" db="EMBL/GenBank/DDBJ databases">
        <title>Sequencing of the draft genome and assembly of Chlorobium ferroxidans DSM 13031.</title>
        <authorList>
            <consortium name="US DOE Joint Genome Institute (JGI-PGF)"/>
            <person name="Copeland A."/>
            <person name="Lucas S."/>
            <person name="Lapidus A."/>
            <person name="Barry K."/>
            <person name="Glavina del Rio T."/>
            <person name="Dalin E."/>
            <person name="Tice H."/>
            <person name="Bruce D."/>
            <person name="Pitluck S."/>
            <person name="Richardson P."/>
        </authorList>
    </citation>
    <scope>NUCLEOTIDE SEQUENCE [LARGE SCALE GENOMIC DNA]</scope>
    <source>
        <strain evidence="2 3">DSM 13031</strain>
    </source>
</reference>
<dbReference type="InterPro" id="IPR004714">
    <property type="entry name" value="Cyt_oxidase_maturation_cbb3"/>
</dbReference>
<accession>Q0YUT1</accession>
<dbReference type="RefSeq" id="WP_006365228.1">
    <property type="nucleotide sequence ID" value="NZ_AASE01000001.1"/>
</dbReference>
<dbReference type="PANTHER" id="PTHR41532:SF1">
    <property type="entry name" value="FIXS PROTEIN"/>
    <property type="match status" value="1"/>
</dbReference>
<dbReference type="NCBIfam" id="TIGR00847">
    <property type="entry name" value="ccoS"/>
    <property type="match status" value="1"/>
</dbReference>
<comment type="caution">
    <text evidence="2">The sequence shown here is derived from an EMBL/GenBank/DDBJ whole genome shotgun (WGS) entry which is preliminary data.</text>
</comment>
<evidence type="ECO:0000313" key="2">
    <source>
        <dbReference type="EMBL" id="EAT59955.1"/>
    </source>
</evidence>
<dbReference type="EMBL" id="AASE01000001">
    <property type="protein sequence ID" value="EAT59955.1"/>
    <property type="molecule type" value="Genomic_DNA"/>
</dbReference>
<reference evidence="2 3" key="1">
    <citation type="submission" date="2006-07" db="EMBL/GenBank/DDBJ databases">
        <title>Annotation of the draft genome assembly of Chlorobium ferroxidans DSM 13031.</title>
        <authorList>
            <consortium name="US DOE Joint Genome Institute (JGI-ORNL)"/>
            <person name="Larimer F."/>
            <person name="Land M."/>
            <person name="Hauser L."/>
        </authorList>
    </citation>
    <scope>NUCLEOTIDE SEQUENCE [LARGE SCALE GENOMIC DNA]</scope>
    <source>
        <strain evidence="2 3">DSM 13031</strain>
    </source>
</reference>
<dbReference type="Pfam" id="PF03597">
    <property type="entry name" value="FixS"/>
    <property type="match status" value="1"/>
</dbReference>
<feature type="compositionally biased region" description="Basic and acidic residues" evidence="1">
    <location>
        <begin position="53"/>
        <end position="70"/>
    </location>
</feature>
<sequence length="70" mass="7910">MFTTFFLIGIGLFVGVAAWFLFIWAVKSGQFDDPEAPKYRMLDDDDVAAKTAETAKKEEKKQTGHHDKLS</sequence>
<gene>
    <name evidence="2" type="ORF">CferDRAFT_1962</name>
</gene>
<organism evidence="2 3">
    <name type="scientific">Chlorobium ferrooxidans DSM 13031</name>
    <dbReference type="NCBI Taxonomy" id="377431"/>
    <lineage>
        <taxon>Bacteria</taxon>
        <taxon>Pseudomonadati</taxon>
        <taxon>Chlorobiota</taxon>
        <taxon>Chlorobiia</taxon>
        <taxon>Chlorobiales</taxon>
        <taxon>Chlorobiaceae</taxon>
        <taxon>Chlorobium/Pelodictyon group</taxon>
        <taxon>Chlorobium</taxon>
    </lineage>
</organism>
<keyword evidence="3" id="KW-1185">Reference proteome</keyword>
<name>Q0YUT1_9CHLB</name>
<evidence type="ECO:0000313" key="3">
    <source>
        <dbReference type="Proteomes" id="UP000004162"/>
    </source>
</evidence>
<evidence type="ECO:0000256" key="1">
    <source>
        <dbReference type="SAM" id="MobiDB-lite"/>
    </source>
</evidence>
<proteinExistence type="predicted"/>
<dbReference type="OrthoDB" id="9802763at2"/>
<dbReference type="Proteomes" id="UP000004162">
    <property type="component" value="Unassembled WGS sequence"/>
</dbReference>
<feature type="region of interest" description="Disordered" evidence="1">
    <location>
        <begin position="51"/>
        <end position="70"/>
    </location>
</feature>